<dbReference type="AlphaFoldDB" id="L0DDR9"/>
<dbReference type="KEGG" id="saci:Sinac_3253"/>
<accession>L0DDR9</accession>
<dbReference type="Proteomes" id="UP000010798">
    <property type="component" value="Chromosome"/>
</dbReference>
<dbReference type="HOGENOM" id="CLU_2397994_0_0_0"/>
<feature type="compositionally biased region" description="Basic and acidic residues" evidence="1">
    <location>
        <begin position="61"/>
        <end position="73"/>
    </location>
</feature>
<dbReference type="EMBL" id="CP003364">
    <property type="protein sequence ID" value="AGA27524.1"/>
    <property type="molecule type" value="Genomic_DNA"/>
</dbReference>
<sequence>MFNLSPRVWVLNAAAVFSGKHGAVTQQAEQAGCCRETVYQHARKVEQRLTGDSAAEGVVARSEENQRLREHRSPSCNARPKPGSFSTGLNSVS</sequence>
<dbReference type="STRING" id="886293.Sinac_3253"/>
<gene>
    <name evidence="2" type="ordered locus">Sinac_3253</name>
</gene>
<evidence type="ECO:0000313" key="3">
    <source>
        <dbReference type="Proteomes" id="UP000010798"/>
    </source>
</evidence>
<dbReference type="RefSeq" id="WP_015246670.1">
    <property type="nucleotide sequence ID" value="NC_019892.1"/>
</dbReference>
<proteinExistence type="predicted"/>
<organism evidence="2 3">
    <name type="scientific">Singulisphaera acidiphila (strain ATCC BAA-1392 / DSM 18658 / VKM B-2454 / MOB10)</name>
    <dbReference type="NCBI Taxonomy" id="886293"/>
    <lineage>
        <taxon>Bacteria</taxon>
        <taxon>Pseudomonadati</taxon>
        <taxon>Planctomycetota</taxon>
        <taxon>Planctomycetia</taxon>
        <taxon>Isosphaerales</taxon>
        <taxon>Isosphaeraceae</taxon>
        <taxon>Singulisphaera</taxon>
    </lineage>
</organism>
<protein>
    <submittedName>
        <fullName evidence="2">Uncharacterized protein</fullName>
    </submittedName>
</protein>
<evidence type="ECO:0000313" key="2">
    <source>
        <dbReference type="EMBL" id="AGA27524.1"/>
    </source>
</evidence>
<name>L0DDR9_SINAD</name>
<keyword evidence="3" id="KW-1185">Reference proteome</keyword>
<reference evidence="2 3" key="1">
    <citation type="submission" date="2012-02" db="EMBL/GenBank/DDBJ databases">
        <title>Complete sequence of chromosome of Singulisphaera acidiphila DSM 18658.</title>
        <authorList>
            <consortium name="US DOE Joint Genome Institute (JGI-PGF)"/>
            <person name="Lucas S."/>
            <person name="Copeland A."/>
            <person name="Lapidus A."/>
            <person name="Glavina del Rio T."/>
            <person name="Dalin E."/>
            <person name="Tice H."/>
            <person name="Bruce D."/>
            <person name="Goodwin L."/>
            <person name="Pitluck S."/>
            <person name="Peters L."/>
            <person name="Ovchinnikova G."/>
            <person name="Chertkov O."/>
            <person name="Kyrpides N."/>
            <person name="Mavromatis K."/>
            <person name="Ivanova N."/>
            <person name="Brettin T."/>
            <person name="Detter J.C."/>
            <person name="Han C."/>
            <person name="Larimer F."/>
            <person name="Land M."/>
            <person name="Hauser L."/>
            <person name="Markowitz V."/>
            <person name="Cheng J.-F."/>
            <person name="Hugenholtz P."/>
            <person name="Woyke T."/>
            <person name="Wu D."/>
            <person name="Tindall B."/>
            <person name="Pomrenke H."/>
            <person name="Brambilla E."/>
            <person name="Klenk H.-P."/>
            <person name="Eisen J.A."/>
        </authorList>
    </citation>
    <scope>NUCLEOTIDE SEQUENCE [LARGE SCALE GENOMIC DNA]</scope>
    <source>
        <strain evidence="3">ATCC BAA-1392 / DSM 18658 / VKM B-2454 / MOB10</strain>
    </source>
</reference>
<feature type="compositionally biased region" description="Polar residues" evidence="1">
    <location>
        <begin position="84"/>
        <end position="93"/>
    </location>
</feature>
<feature type="region of interest" description="Disordered" evidence="1">
    <location>
        <begin position="53"/>
        <end position="93"/>
    </location>
</feature>
<evidence type="ECO:0000256" key="1">
    <source>
        <dbReference type="SAM" id="MobiDB-lite"/>
    </source>
</evidence>